<gene>
    <name evidence="1" type="ORF">SAMN04488524_0754</name>
</gene>
<dbReference type="Proteomes" id="UP000192756">
    <property type="component" value="Unassembled WGS sequence"/>
</dbReference>
<evidence type="ECO:0000313" key="2">
    <source>
        <dbReference type="Proteomes" id="UP000192756"/>
    </source>
</evidence>
<dbReference type="EMBL" id="FWXT01000001">
    <property type="protein sequence ID" value="SMC48322.1"/>
    <property type="molecule type" value="Genomic_DNA"/>
</dbReference>
<sequence length="272" mass="30568">MPRFKFKSFIFINAEFYDIMKRYLLLLLVCTALSGYAQNTINNYKYVLVPEQFSFFKQIDQYGLNNLTKALLEEKGFTVYFDNKDLPAEIANNKCRAMNADLIEKKGMFTTTLTLILKDCQGNVVFKSKEGKSREKEFNASYNEALRNAFASLTELPYAFTGEATGTAVMKTAAVEVPVSVPSAPVPVNQPAVATEVTEASGTLYAQATANGFQLIDTTPKKVLTLFKTSAQDYFIADNGQSKGIVLKKNGEWFFEYYSNDKFISEKLLIKF</sequence>
<dbReference type="AlphaFoldDB" id="A0A1W1ZJD4"/>
<keyword evidence="2" id="KW-1185">Reference proteome</keyword>
<dbReference type="STRING" id="151894.SAMN04488524_0754"/>
<proteinExistence type="predicted"/>
<accession>A0A1W1ZJD4</accession>
<name>A0A1W1ZJD4_9SPHI</name>
<protein>
    <submittedName>
        <fullName evidence="1">Uncharacterized protein</fullName>
    </submittedName>
</protein>
<organism evidence="1 2">
    <name type="scientific">Pedobacter africanus</name>
    <dbReference type="NCBI Taxonomy" id="151894"/>
    <lineage>
        <taxon>Bacteria</taxon>
        <taxon>Pseudomonadati</taxon>
        <taxon>Bacteroidota</taxon>
        <taxon>Sphingobacteriia</taxon>
        <taxon>Sphingobacteriales</taxon>
        <taxon>Sphingobacteriaceae</taxon>
        <taxon>Pedobacter</taxon>
    </lineage>
</organism>
<reference evidence="2" key="1">
    <citation type="submission" date="2017-04" db="EMBL/GenBank/DDBJ databases">
        <authorList>
            <person name="Varghese N."/>
            <person name="Submissions S."/>
        </authorList>
    </citation>
    <scope>NUCLEOTIDE SEQUENCE [LARGE SCALE GENOMIC DNA]</scope>
    <source>
        <strain evidence="2">DSM 12126</strain>
    </source>
</reference>
<evidence type="ECO:0000313" key="1">
    <source>
        <dbReference type="EMBL" id="SMC48322.1"/>
    </source>
</evidence>